<evidence type="ECO:0000259" key="2">
    <source>
        <dbReference type="Pfam" id="PF16545"/>
    </source>
</evidence>
<dbReference type="OrthoDB" id="5828470at2759"/>
<dbReference type="InterPro" id="IPR032375">
    <property type="entry name" value="CCM2_C"/>
</dbReference>
<organism evidence="3 4">
    <name type="scientific">Bursaphelenchus okinawaensis</name>
    <dbReference type="NCBI Taxonomy" id="465554"/>
    <lineage>
        <taxon>Eukaryota</taxon>
        <taxon>Metazoa</taxon>
        <taxon>Ecdysozoa</taxon>
        <taxon>Nematoda</taxon>
        <taxon>Chromadorea</taxon>
        <taxon>Rhabditida</taxon>
        <taxon>Tylenchina</taxon>
        <taxon>Tylenchomorpha</taxon>
        <taxon>Aphelenchoidea</taxon>
        <taxon>Aphelenchoididae</taxon>
        <taxon>Bursaphelenchus</taxon>
    </lineage>
</organism>
<comment type="caution">
    <text evidence="3">The sequence shown here is derived from an EMBL/GenBank/DDBJ whole genome shotgun (WGS) entry which is preliminary data.</text>
</comment>
<dbReference type="InterPro" id="IPR011993">
    <property type="entry name" value="PH-like_dom_sf"/>
</dbReference>
<accession>A0A811KVE1</accession>
<feature type="domain" description="Cerebral cavernous malformations 2 harmonin-homology" evidence="2">
    <location>
        <begin position="206"/>
        <end position="299"/>
    </location>
</feature>
<name>A0A811KVE1_9BILA</name>
<dbReference type="Proteomes" id="UP000614601">
    <property type="component" value="Unassembled WGS sequence"/>
</dbReference>
<dbReference type="EMBL" id="CAJFDH010000004">
    <property type="protein sequence ID" value="CAD5219542.1"/>
    <property type="molecule type" value="Genomic_DNA"/>
</dbReference>
<dbReference type="InterPro" id="IPR026159">
    <property type="entry name" value="Malcavernin"/>
</dbReference>
<evidence type="ECO:0000313" key="4">
    <source>
        <dbReference type="Proteomes" id="UP000614601"/>
    </source>
</evidence>
<dbReference type="EMBL" id="CAJFCW020000004">
    <property type="protein sequence ID" value="CAG9112632.1"/>
    <property type="molecule type" value="Genomic_DNA"/>
</dbReference>
<dbReference type="AlphaFoldDB" id="A0A811KVE1"/>
<dbReference type="Pfam" id="PF16545">
    <property type="entry name" value="CCM2_C"/>
    <property type="match status" value="1"/>
</dbReference>
<dbReference type="Gene3D" id="1.20.1160.20">
    <property type="match status" value="1"/>
</dbReference>
<dbReference type="Gene3D" id="2.30.29.30">
    <property type="entry name" value="Pleckstrin-homology domain (PH domain)/Phosphotyrosine-binding domain (PTB)"/>
    <property type="match status" value="1"/>
</dbReference>
<protein>
    <recommendedName>
        <fullName evidence="2">Cerebral cavernous malformations 2 harmonin-homology domain-containing protein</fullName>
    </recommendedName>
</protein>
<keyword evidence="4" id="KW-1185">Reference proteome</keyword>
<dbReference type="PANTHER" id="PTHR21642:SF6">
    <property type="entry name" value="CEREBRAL CAVERNOUS MALFORMATIONS 2 HARMONIN-HOMOLOGY DOMAIN-CONTAINING PROTEIN"/>
    <property type="match status" value="1"/>
</dbReference>
<dbReference type="Proteomes" id="UP000783686">
    <property type="component" value="Unassembled WGS sequence"/>
</dbReference>
<dbReference type="PANTHER" id="PTHR21642">
    <property type="entry name" value="CEREBRAL CAVERNOUS MALFORMATIONS PROTEIN 2 HOMOLOG"/>
    <property type="match status" value="1"/>
</dbReference>
<comment type="similarity">
    <text evidence="1">Belongs to the CCM2 family.</text>
</comment>
<gene>
    <name evidence="3" type="ORF">BOKJ2_LOCUS8496</name>
</gene>
<evidence type="ECO:0000313" key="3">
    <source>
        <dbReference type="EMBL" id="CAD5219542.1"/>
    </source>
</evidence>
<sequence>MATCTIQTRTFAIQYAGLASRVNANIDPSGRTDLLKVLDHAQANGQVIMPSREIAENARLELDHQAVVIRNMADGDVVLVVPLYMLVSVGYVIEEEQHIVALKIGEVYSADLVDLAVLFVKEKETAEEVCNHLDGAFQRLYREVLANTVNENKDKGPKRSVSMSSFSPKSDVVSSSKKVLDVYGITEVPSKTKHNSTTLSLSTVSTSTSSKVGIDRINEYLTMLAVCLSHDELNKFAVLLKRWRAKEMPVLEFAYKLMELYGPERKHLLARMKSLLRDVSAEESAALTEYLRQNGITENAAISLDASPSTGDFSAATDSSLPTSDECSSGLWSAGRRNLPVECSVEPRPTGFIQLHIAKLSQRPSLAQTEAFGRRRSGLRSHIRTPHWRRDEFVDNHGKQPSQESVQWRIPRIIQQAAQAI</sequence>
<evidence type="ECO:0000256" key="1">
    <source>
        <dbReference type="ARBA" id="ARBA00010822"/>
    </source>
</evidence>
<proteinExistence type="inferred from homology"/>
<reference evidence="3" key="1">
    <citation type="submission" date="2020-09" db="EMBL/GenBank/DDBJ databases">
        <authorList>
            <person name="Kikuchi T."/>
        </authorList>
    </citation>
    <scope>NUCLEOTIDE SEQUENCE</scope>
    <source>
        <strain evidence="3">SH1</strain>
    </source>
</reference>